<dbReference type="Proteomes" id="UP000230796">
    <property type="component" value="Unassembled WGS sequence"/>
</dbReference>
<dbReference type="Pfam" id="PF03033">
    <property type="entry name" value="Glyco_transf_28"/>
    <property type="match status" value="1"/>
</dbReference>
<dbReference type="EMBL" id="PFAF01000064">
    <property type="protein sequence ID" value="PIR98769.1"/>
    <property type="molecule type" value="Genomic_DNA"/>
</dbReference>
<dbReference type="AlphaFoldDB" id="A0A2H0VK95"/>
<dbReference type="GO" id="GO:1901137">
    <property type="term" value="P:carbohydrate derivative biosynthetic process"/>
    <property type="evidence" value="ECO:0007669"/>
    <property type="project" value="UniProtKB-ARBA"/>
</dbReference>
<proteinExistence type="predicted"/>
<keyword evidence="2" id="KW-0808">Transferase</keyword>
<evidence type="ECO:0000259" key="4">
    <source>
        <dbReference type="Pfam" id="PF04101"/>
    </source>
</evidence>
<feature type="domain" description="Glycosyl transferase family 28 C-terminal" evidence="4">
    <location>
        <begin position="181"/>
        <end position="331"/>
    </location>
</feature>
<evidence type="ECO:0000256" key="1">
    <source>
        <dbReference type="ARBA" id="ARBA00022676"/>
    </source>
</evidence>
<dbReference type="Pfam" id="PF04101">
    <property type="entry name" value="Glyco_tran_28_C"/>
    <property type="match status" value="1"/>
</dbReference>
<keyword evidence="1" id="KW-0328">Glycosyltransferase</keyword>
<dbReference type="SUPFAM" id="SSF53756">
    <property type="entry name" value="UDP-Glycosyltransferase/glycogen phosphorylase"/>
    <property type="match status" value="1"/>
</dbReference>
<dbReference type="PANTHER" id="PTHR21015">
    <property type="entry name" value="UDP-N-ACETYLGLUCOSAMINE--N-ACETYLMURAMYL-(PENTAPEPTIDE) PYROPHOSPHORYL-UNDECAPRENOL N-ACETYLGLUCOSAMINE TRANSFERASE 1"/>
    <property type="match status" value="1"/>
</dbReference>
<gene>
    <name evidence="5" type="ORF">COT87_02970</name>
</gene>
<dbReference type="InterPro" id="IPR004276">
    <property type="entry name" value="GlycoTrans_28_N"/>
</dbReference>
<comment type="caution">
    <text evidence="5">The sequence shown here is derived from an EMBL/GenBank/DDBJ whole genome shotgun (WGS) entry which is preliminary data.</text>
</comment>
<evidence type="ECO:0000313" key="6">
    <source>
        <dbReference type="Proteomes" id="UP000230796"/>
    </source>
</evidence>
<name>A0A2H0VK95_9BACT</name>
<protein>
    <recommendedName>
        <fullName evidence="7">Undecaprenyldiphospho-muramoylpentapeptide beta-N-acetylglucosaminyltransferase</fullName>
    </recommendedName>
</protein>
<reference evidence="6" key="1">
    <citation type="submission" date="2017-09" db="EMBL/GenBank/DDBJ databases">
        <title>Depth-based differentiation of microbial function through sediment-hosted aquifers and enrichment of novel symbionts in the deep terrestrial subsurface.</title>
        <authorList>
            <person name="Probst A.J."/>
            <person name="Ladd B."/>
            <person name="Jarett J.K."/>
            <person name="Geller-Mcgrath D.E."/>
            <person name="Sieber C.M.K."/>
            <person name="Emerson J.B."/>
            <person name="Anantharaman K."/>
            <person name="Thomas B.C."/>
            <person name="Malmstrom R."/>
            <person name="Stieglmeier M."/>
            <person name="Klingl A."/>
            <person name="Woyke T."/>
            <person name="Ryan C.M."/>
            <person name="Banfield J.F."/>
        </authorList>
    </citation>
    <scope>NUCLEOTIDE SEQUENCE [LARGE SCALE GENOMIC DNA]</scope>
</reference>
<evidence type="ECO:0000259" key="3">
    <source>
        <dbReference type="Pfam" id="PF03033"/>
    </source>
</evidence>
<sequence length="354" mass="38719">MHTIVITGGHHNSALVVAKELIKRGHNIAWIGHRHSSRGDKGDSAEYLEVKAAGISFNNLNAAKLLSDPRELARFPLGIIQSLILLKRVKPVAILSFGGYLGGTVALAGKCLGIPIYLHEQTVSAGRANKLIGKLAKKVYLTWSQSTRFFAKAKIKVVGLPLRPSILTTRPQQLFTRRRPTLLVMGGKQGAHAINQFIFTHLPDLLTHFNIVHQTGTSSLTRDYAHALSLQNSLGSLANSYLPMGYIIEGAIDDYLHSSDLYLGRSGAHICYELALIGLPSILVPLMISRDAEQHQNAEILVQAKLGLIISQDSLTLPHFMSKVNELHSLKAKSLGLKKDATTLLVDDFLTELK</sequence>
<dbReference type="Gene3D" id="3.40.50.2000">
    <property type="entry name" value="Glycogen Phosphorylase B"/>
    <property type="match status" value="2"/>
</dbReference>
<evidence type="ECO:0008006" key="7">
    <source>
        <dbReference type="Google" id="ProtNLM"/>
    </source>
</evidence>
<organism evidence="5 6">
    <name type="scientific">Candidatus Collierbacteria bacterium CG10_big_fil_rev_8_21_14_0_10_44_9</name>
    <dbReference type="NCBI Taxonomy" id="1974535"/>
    <lineage>
        <taxon>Bacteria</taxon>
        <taxon>Candidatus Collieribacteriota</taxon>
    </lineage>
</organism>
<accession>A0A2H0VK95</accession>
<dbReference type="PANTHER" id="PTHR21015:SF22">
    <property type="entry name" value="GLYCOSYLTRANSFERASE"/>
    <property type="match status" value="1"/>
</dbReference>
<evidence type="ECO:0000313" key="5">
    <source>
        <dbReference type="EMBL" id="PIR98769.1"/>
    </source>
</evidence>
<dbReference type="CDD" id="cd03785">
    <property type="entry name" value="GT28_MurG"/>
    <property type="match status" value="1"/>
</dbReference>
<dbReference type="InterPro" id="IPR007235">
    <property type="entry name" value="Glyco_trans_28_C"/>
</dbReference>
<dbReference type="GO" id="GO:0005975">
    <property type="term" value="P:carbohydrate metabolic process"/>
    <property type="evidence" value="ECO:0007669"/>
    <property type="project" value="InterPro"/>
</dbReference>
<dbReference type="GO" id="GO:0016758">
    <property type="term" value="F:hexosyltransferase activity"/>
    <property type="evidence" value="ECO:0007669"/>
    <property type="project" value="InterPro"/>
</dbReference>
<evidence type="ECO:0000256" key="2">
    <source>
        <dbReference type="ARBA" id="ARBA00022679"/>
    </source>
</evidence>
<feature type="domain" description="Glycosyltransferase family 28 N-terminal" evidence="3">
    <location>
        <begin position="7"/>
        <end position="140"/>
    </location>
</feature>